<sequence>MARAAPHGFLVRATLEIVLQHGRGVVNDQVIRNDRPRLERTGITGVLISGHPHLDDFDVLFGADRNVVAELMTLIPLTSDEVA</sequence>
<gene>
    <name evidence="1" type="ORF">BS329_41315</name>
</gene>
<reference evidence="1 2" key="1">
    <citation type="submission" date="2016-01" db="EMBL/GenBank/DDBJ databases">
        <title>Amycolatopsis coloradensis genome sequencing and assembly.</title>
        <authorList>
            <person name="Mayilraj S."/>
        </authorList>
    </citation>
    <scope>NUCLEOTIDE SEQUENCE [LARGE SCALE GENOMIC DNA]</scope>
    <source>
        <strain evidence="1 2">DSM 44225</strain>
    </source>
</reference>
<protein>
    <submittedName>
        <fullName evidence="1">Uncharacterized protein</fullName>
    </submittedName>
</protein>
<dbReference type="STRING" id="76021.BS329_41315"/>
<accession>A0A1R0KD64</accession>
<name>A0A1R0KD64_9PSEU</name>
<comment type="caution">
    <text evidence="1">The sequence shown here is derived from an EMBL/GenBank/DDBJ whole genome shotgun (WGS) entry which is preliminary data.</text>
</comment>
<evidence type="ECO:0000313" key="1">
    <source>
        <dbReference type="EMBL" id="OLZ42850.1"/>
    </source>
</evidence>
<dbReference type="Proteomes" id="UP000187486">
    <property type="component" value="Unassembled WGS sequence"/>
</dbReference>
<keyword evidence="2" id="KW-1185">Reference proteome</keyword>
<organism evidence="1 2">
    <name type="scientific">Amycolatopsis coloradensis</name>
    <dbReference type="NCBI Taxonomy" id="76021"/>
    <lineage>
        <taxon>Bacteria</taxon>
        <taxon>Bacillati</taxon>
        <taxon>Actinomycetota</taxon>
        <taxon>Actinomycetes</taxon>
        <taxon>Pseudonocardiales</taxon>
        <taxon>Pseudonocardiaceae</taxon>
        <taxon>Amycolatopsis</taxon>
    </lineage>
</organism>
<dbReference type="EMBL" id="MQUQ01000046">
    <property type="protein sequence ID" value="OLZ42850.1"/>
    <property type="molecule type" value="Genomic_DNA"/>
</dbReference>
<proteinExistence type="predicted"/>
<dbReference type="AlphaFoldDB" id="A0A1R0KD64"/>
<evidence type="ECO:0000313" key="2">
    <source>
        <dbReference type="Proteomes" id="UP000187486"/>
    </source>
</evidence>